<organism evidence="3 4">
    <name type="scientific">Lachnospira hominis</name>
    <name type="common">ex Liu et al. 2021</name>
    <dbReference type="NCBI Taxonomy" id="2763051"/>
    <lineage>
        <taxon>Bacteria</taxon>
        <taxon>Bacillati</taxon>
        <taxon>Bacillota</taxon>
        <taxon>Clostridia</taxon>
        <taxon>Lachnospirales</taxon>
        <taxon>Lachnospiraceae</taxon>
        <taxon>Lachnospira</taxon>
    </lineage>
</organism>
<name>A0ABR7G0R1_9FIRM</name>
<keyword evidence="1" id="KW-1133">Transmembrane helix</keyword>
<evidence type="ECO:0000313" key="4">
    <source>
        <dbReference type="Proteomes" id="UP000628463"/>
    </source>
</evidence>
<reference evidence="3 4" key="1">
    <citation type="submission" date="2020-08" db="EMBL/GenBank/DDBJ databases">
        <title>Genome public.</title>
        <authorList>
            <person name="Liu C."/>
            <person name="Sun Q."/>
        </authorList>
    </citation>
    <scope>NUCLEOTIDE SEQUENCE [LARGE SCALE GENOMIC DNA]</scope>
    <source>
        <strain evidence="3 4">NSJ-43</strain>
    </source>
</reference>
<gene>
    <name evidence="3" type="ORF">H8S01_08630</name>
</gene>
<evidence type="ECO:0000259" key="2">
    <source>
        <dbReference type="PROSITE" id="PS51782"/>
    </source>
</evidence>
<proteinExistence type="predicted"/>
<dbReference type="Proteomes" id="UP000628463">
    <property type="component" value="Unassembled WGS sequence"/>
</dbReference>
<keyword evidence="4" id="KW-1185">Reference proteome</keyword>
<sequence>MMNNKRRHSRRRWLHLSAKKTLITIVLAVIMVAAISIYGIIIVNASNSNPEKSQTQRFYTSITVQPDDTLWNIADSYASDGESHQQYINAVKSLNNMTDDTIYSGQNIVIYYTK</sequence>
<evidence type="ECO:0000313" key="3">
    <source>
        <dbReference type="EMBL" id="MBC5681023.1"/>
    </source>
</evidence>
<protein>
    <submittedName>
        <fullName evidence="3">LysM peptidoglycan-binding domain-containing protein</fullName>
    </submittedName>
</protein>
<comment type="caution">
    <text evidence="3">The sequence shown here is derived from an EMBL/GenBank/DDBJ whole genome shotgun (WGS) entry which is preliminary data.</text>
</comment>
<dbReference type="Pfam" id="PF01476">
    <property type="entry name" value="LysM"/>
    <property type="match status" value="1"/>
</dbReference>
<dbReference type="InterPro" id="IPR036779">
    <property type="entry name" value="LysM_dom_sf"/>
</dbReference>
<dbReference type="Gene3D" id="3.10.350.10">
    <property type="entry name" value="LysM domain"/>
    <property type="match status" value="1"/>
</dbReference>
<keyword evidence="1" id="KW-0472">Membrane</keyword>
<dbReference type="SUPFAM" id="SSF54106">
    <property type="entry name" value="LysM domain"/>
    <property type="match status" value="1"/>
</dbReference>
<dbReference type="CDD" id="cd00118">
    <property type="entry name" value="LysM"/>
    <property type="match status" value="1"/>
</dbReference>
<dbReference type="EMBL" id="JACOPD010000005">
    <property type="protein sequence ID" value="MBC5681023.1"/>
    <property type="molecule type" value="Genomic_DNA"/>
</dbReference>
<dbReference type="SMART" id="SM00257">
    <property type="entry name" value="LysM"/>
    <property type="match status" value="1"/>
</dbReference>
<dbReference type="RefSeq" id="WP_186836916.1">
    <property type="nucleotide sequence ID" value="NZ_JACOPD010000005.1"/>
</dbReference>
<keyword evidence="1" id="KW-0812">Transmembrane</keyword>
<feature type="transmembrane region" description="Helical" evidence="1">
    <location>
        <begin position="21"/>
        <end position="43"/>
    </location>
</feature>
<dbReference type="PROSITE" id="PS51782">
    <property type="entry name" value="LYSM"/>
    <property type="match status" value="1"/>
</dbReference>
<evidence type="ECO:0000256" key="1">
    <source>
        <dbReference type="SAM" id="Phobius"/>
    </source>
</evidence>
<feature type="domain" description="LysM" evidence="2">
    <location>
        <begin position="60"/>
        <end position="110"/>
    </location>
</feature>
<dbReference type="InterPro" id="IPR018392">
    <property type="entry name" value="LysM"/>
</dbReference>
<accession>A0ABR7G0R1</accession>